<name>A0A0V1MS24_9BILA</name>
<keyword evidence="2" id="KW-1185">Reference proteome</keyword>
<protein>
    <submittedName>
        <fullName evidence="1">Uncharacterized protein</fullName>
    </submittedName>
</protein>
<organism evidence="1 2">
    <name type="scientific">Trichinella papuae</name>
    <dbReference type="NCBI Taxonomy" id="268474"/>
    <lineage>
        <taxon>Eukaryota</taxon>
        <taxon>Metazoa</taxon>
        <taxon>Ecdysozoa</taxon>
        <taxon>Nematoda</taxon>
        <taxon>Enoplea</taxon>
        <taxon>Dorylaimia</taxon>
        <taxon>Trichinellida</taxon>
        <taxon>Trichinellidae</taxon>
        <taxon>Trichinella</taxon>
    </lineage>
</organism>
<evidence type="ECO:0000313" key="2">
    <source>
        <dbReference type="Proteomes" id="UP000054843"/>
    </source>
</evidence>
<dbReference type="EMBL" id="JYDO01000052">
    <property type="protein sequence ID" value="KRZ74309.1"/>
    <property type="molecule type" value="Genomic_DNA"/>
</dbReference>
<accession>A0A0V1MS24</accession>
<comment type="caution">
    <text evidence="1">The sequence shown here is derived from an EMBL/GenBank/DDBJ whole genome shotgun (WGS) entry which is preliminary data.</text>
</comment>
<evidence type="ECO:0000313" key="1">
    <source>
        <dbReference type="EMBL" id="KRZ74309.1"/>
    </source>
</evidence>
<dbReference type="AlphaFoldDB" id="A0A0V1MS24"/>
<dbReference type="Proteomes" id="UP000054843">
    <property type="component" value="Unassembled WGS sequence"/>
</dbReference>
<reference evidence="1 2" key="1">
    <citation type="submission" date="2015-01" db="EMBL/GenBank/DDBJ databases">
        <title>Evolution of Trichinella species and genotypes.</title>
        <authorList>
            <person name="Korhonen P.K."/>
            <person name="Edoardo P."/>
            <person name="Giuseppe L.R."/>
            <person name="Gasser R.B."/>
        </authorList>
    </citation>
    <scope>NUCLEOTIDE SEQUENCE [LARGE SCALE GENOMIC DNA]</scope>
    <source>
        <strain evidence="1">ISS1980</strain>
    </source>
</reference>
<proteinExistence type="predicted"/>
<feature type="non-terminal residue" evidence="1">
    <location>
        <position position="1"/>
    </location>
</feature>
<dbReference type="OrthoDB" id="5912813at2759"/>
<sequence length="160" mass="18498">LLWLDISKQMRTDRCLFASKSRNLERQQASMSPTVLRYFTIFAFLFACSATDATLISKAQSHQHDIKQNSKALCSTEDPKQCLFNLLQKMLKGNHSKGITLVNPTEFLQTQSMFLCFIIGFVLFEQFPILDKLLNNVDHESRDSFHIRFGKRSTFHDSKD</sequence>
<gene>
    <name evidence="1" type="ORF">T10_11533</name>
</gene>